<keyword evidence="9" id="KW-1185">Reference proteome</keyword>
<dbReference type="InParanoid" id="A0A6Q2WZS9"/>
<dbReference type="InterPro" id="IPR036236">
    <property type="entry name" value="Znf_C2H2_sf"/>
</dbReference>
<protein>
    <recommendedName>
        <fullName evidence="7">C2H2-type domain-containing protein</fullName>
    </recommendedName>
</protein>
<feature type="domain" description="C2H2-type" evidence="7">
    <location>
        <begin position="153"/>
        <end position="180"/>
    </location>
</feature>
<dbReference type="SMART" id="SM00355">
    <property type="entry name" value="ZnF_C2H2"/>
    <property type="match status" value="3"/>
</dbReference>
<dbReference type="SUPFAM" id="SSF57667">
    <property type="entry name" value="beta-beta-alpha zinc fingers"/>
    <property type="match status" value="2"/>
</dbReference>
<dbReference type="Bgee" id="ENSELUG00000019144">
    <property type="expression patterns" value="Expressed in nose and 15 other cell types or tissues"/>
</dbReference>
<evidence type="ECO:0000256" key="2">
    <source>
        <dbReference type="ARBA" id="ARBA00022737"/>
    </source>
</evidence>
<feature type="region of interest" description="Disordered" evidence="6">
    <location>
        <begin position="93"/>
        <end position="135"/>
    </location>
</feature>
<feature type="domain" description="C2H2-type" evidence="7">
    <location>
        <begin position="209"/>
        <end position="236"/>
    </location>
</feature>
<keyword evidence="4" id="KW-0862">Zinc</keyword>
<feature type="domain" description="C2H2-type" evidence="7">
    <location>
        <begin position="181"/>
        <end position="208"/>
    </location>
</feature>
<dbReference type="Pfam" id="PF00096">
    <property type="entry name" value="zf-C2H2"/>
    <property type="match status" value="3"/>
</dbReference>
<keyword evidence="2" id="KW-0677">Repeat</keyword>
<evidence type="ECO:0000313" key="9">
    <source>
        <dbReference type="Proteomes" id="UP000265140"/>
    </source>
</evidence>
<name>A0A6Q2WZS9_ESOLU</name>
<dbReference type="GO" id="GO:0000978">
    <property type="term" value="F:RNA polymerase II cis-regulatory region sequence-specific DNA binding"/>
    <property type="evidence" value="ECO:0007669"/>
    <property type="project" value="TreeGrafter"/>
</dbReference>
<dbReference type="FunFam" id="3.30.160.60:FF:002343">
    <property type="entry name" value="Zinc finger protein 33A"/>
    <property type="match status" value="1"/>
</dbReference>
<accession>A0A6Q2WZS9</accession>
<dbReference type="PROSITE" id="PS00028">
    <property type="entry name" value="ZINC_FINGER_C2H2_1"/>
    <property type="match status" value="3"/>
</dbReference>
<evidence type="ECO:0000313" key="8">
    <source>
        <dbReference type="Ensembl" id="ENSELUP00000046683.1"/>
    </source>
</evidence>
<dbReference type="PANTHER" id="PTHR23235">
    <property type="entry name" value="KRUEPPEL-LIKE TRANSCRIPTION FACTOR"/>
    <property type="match status" value="1"/>
</dbReference>
<reference evidence="8" key="4">
    <citation type="submission" date="2025-09" db="UniProtKB">
        <authorList>
            <consortium name="Ensembl"/>
        </authorList>
    </citation>
    <scope>IDENTIFICATION</scope>
</reference>
<evidence type="ECO:0000256" key="6">
    <source>
        <dbReference type="SAM" id="MobiDB-lite"/>
    </source>
</evidence>
<keyword evidence="1" id="KW-0479">Metal-binding</keyword>
<sequence length="256" mass="27989">SVLIKIYYFVPFSQSMHFYNFIYNFSRMLYGLNVPSDSHYGRSSFDSQTLPPLLWTNGGDASVPGPSSLSISYPAGPSLGRLIMGGRLGPAGSEMGQHRGFSGEGSGSFSASAGPREGSEMVGHDVASGGSEDPQGQDWYKCGRKKVVRKKTFLCKFCGKGFSSPANLEPHLRTHTGERPFGCTVCGKHFSQYWNLKIHKNVHTGERPYVCRACGKAFTGQSNLEAHQRVHTGEKPFRCVTCGKMFSEAVCVKPPK</sequence>
<organism evidence="8 9">
    <name type="scientific">Esox lucius</name>
    <name type="common">Northern pike</name>
    <dbReference type="NCBI Taxonomy" id="8010"/>
    <lineage>
        <taxon>Eukaryota</taxon>
        <taxon>Metazoa</taxon>
        <taxon>Chordata</taxon>
        <taxon>Craniata</taxon>
        <taxon>Vertebrata</taxon>
        <taxon>Euteleostomi</taxon>
        <taxon>Actinopterygii</taxon>
        <taxon>Neopterygii</taxon>
        <taxon>Teleostei</taxon>
        <taxon>Protacanthopterygii</taxon>
        <taxon>Esociformes</taxon>
        <taxon>Esocidae</taxon>
        <taxon>Esox</taxon>
    </lineage>
</organism>
<dbReference type="FunFam" id="3.30.160.60:FF:001818">
    <property type="entry name" value="GDNF-inducible zinc finger protein 1 isoform X1"/>
    <property type="match status" value="1"/>
</dbReference>
<dbReference type="PANTHER" id="PTHR23235:SF120">
    <property type="entry name" value="KRUPPEL-LIKE FACTOR 15"/>
    <property type="match status" value="1"/>
</dbReference>
<evidence type="ECO:0000256" key="3">
    <source>
        <dbReference type="ARBA" id="ARBA00022771"/>
    </source>
</evidence>
<dbReference type="Gene3D" id="3.30.160.60">
    <property type="entry name" value="Classic Zinc Finger"/>
    <property type="match status" value="4"/>
</dbReference>
<dbReference type="AlphaFoldDB" id="A0A6Q2WZS9"/>
<reference evidence="8" key="2">
    <citation type="submission" date="2020-02" db="EMBL/GenBank/DDBJ databases">
        <title>Esox lucius (northern pike) genome, fEsoLuc1, primary haplotype.</title>
        <authorList>
            <person name="Myers G."/>
            <person name="Karagic N."/>
            <person name="Meyer A."/>
            <person name="Pippel M."/>
            <person name="Reichard M."/>
            <person name="Winkler S."/>
            <person name="Tracey A."/>
            <person name="Sims Y."/>
            <person name="Howe K."/>
            <person name="Rhie A."/>
            <person name="Formenti G."/>
            <person name="Durbin R."/>
            <person name="Fedrigo O."/>
            <person name="Jarvis E.D."/>
        </authorList>
    </citation>
    <scope>NUCLEOTIDE SEQUENCE [LARGE SCALE GENOMIC DNA]</scope>
</reference>
<reference evidence="8" key="3">
    <citation type="submission" date="2025-08" db="UniProtKB">
        <authorList>
            <consortium name="Ensembl"/>
        </authorList>
    </citation>
    <scope>IDENTIFICATION</scope>
</reference>
<dbReference type="InterPro" id="IPR013087">
    <property type="entry name" value="Znf_C2H2_type"/>
</dbReference>
<evidence type="ECO:0000256" key="5">
    <source>
        <dbReference type="PROSITE-ProRule" id="PRU00042"/>
    </source>
</evidence>
<evidence type="ECO:0000256" key="1">
    <source>
        <dbReference type="ARBA" id="ARBA00022723"/>
    </source>
</evidence>
<dbReference type="GeneTree" id="ENSGT01150000286939"/>
<dbReference type="GO" id="GO:0000981">
    <property type="term" value="F:DNA-binding transcription factor activity, RNA polymerase II-specific"/>
    <property type="evidence" value="ECO:0007669"/>
    <property type="project" value="TreeGrafter"/>
</dbReference>
<dbReference type="Ensembl" id="ENSELUT00000049471.2">
    <property type="protein sequence ID" value="ENSELUP00000046683.1"/>
    <property type="gene ID" value="ENSELUG00000032305.2"/>
</dbReference>
<proteinExistence type="predicted"/>
<dbReference type="Proteomes" id="UP000265140">
    <property type="component" value="Chromosome 25"/>
</dbReference>
<keyword evidence="3 5" id="KW-0863">Zinc-finger</keyword>
<evidence type="ECO:0000256" key="4">
    <source>
        <dbReference type="ARBA" id="ARBA00022833"/>
    </source>
</evidence>
<dbReference type="FunFam" id="3.30.160.60:FF:000295">
    <property type="entry name" value="zinc finger protein 19"/>
    <property type="match status" value="1"/>
</dbReference>
<evidence type="ECO:0000259" key="7">
    <source>
        <dbReference type="PROSITE" id="PS50157"/>
    </source>
</evidence>
<dbReference type="GO" id="GO:0008270">
    <property type="term" value="F:zinc ion binding"/>
    <property type="evidence" value="ECO:0007669"/>
    <property type="project" value="UniProtKB-KW"/>
</dbReference>
<reference evidence="9" key="1">
    <citation type="journal article" date="2014" name="PLoS ONE">
        <title>The genome and linkage map of the northern pike (Esox lucius): conserved synteny revealed between the salmonid sister group and the Neoteleostei.</title>
        <authorList>
            <person name="Rondeau E.B."/>
            <person name="Minkley D.R."/>
            <person name="Leong J.S."/>
            <person name="Messmer A.M."/>
            <person name="Jantzen J.R."/>
            <person name="von Schalburg K.R."/>
            <person name="Lemon C."/>
            <person name="Bird N.H."/>
            <person name="Koop B.F."/>
        </authorList>
    </citation>
    <scope>NUCLEOTIDE SEQUENCE</scope>
</reference>
<dbReference type="PROSITE" id="PS50157">
    <property type="entry name" value="ZINC_FINGER_C2H2_2"/>
    <property type="match status" value="3"/>
</dbReference>